<proteinExistence type="predicted"/>
<evidence type="ECO:0000313" key="3">
    <source>
        <dbReference type="Proteomes" id="UP000242592"/>
    </source>
</evidence>
<keyword evidence="3" id="KW-1185">Reference proteome</keyword>
<dbReference type="RefSeq" id="WP_073073948.1">
    <property type="nucleotide sequence ID" value="NZ_FQXN01000008.1"/>
</dbReference>
<dbReference type="InterPro" id="IPR019121">
    <property type="entry name" value="CRISPR-assoc_CXXC-CXXC_dom"/>
</dbReference>
<evidence type="ECO:0000313" key="2">
    <source>
        <dbReference type="EMBL" id="SHH57772.1"/>
    </source>
</evidence>
<dbReference type="OrthoDB" id="49709at2"/>
<dbReference type="AlphaFoldDB" id="A0A1M5U425"/>
<dbReference type="InterPro" id="IPR010180">
    <property type="entry name" value="CRISPR-assoc_prot_CXXC-CXXC"/>
</dbReference>
<reference evidence="3" key="1">
    <citation type="submission" date="2016-11" db="EMBL/GenBank/DDBJ databases">
        <authorList>
            <person name="Varghese N."/>
            <person name="Submissions S."/>
        </authorList>
    </citation>
    <scope>NUCLEOTIDE SEQUENCE [LARGE SCALE GENOMIC DNA]</scope>
    <source>
        <strain evidence="3">DSM 15807</strain>
    </source>
</reference>
<feature type="domain" description="CRISPR-associated protein CXXC-CXXC" evidence="1">
    <location>
        <begin position="212"/>
        <end position="271"/>
    </location>
</feature>
<dbReference type="Proteomes" id="UP000242592">
    <property type="component" value="Unassembled WGS sequence"/>
</dbReference>
<sequence>MAKTITLKLSNWLYNAGLVGIINVLGRDNVELNDEELIIDLDKLENYDELYFNYFINTYKNLFFNRLIEKKKIIEKKDAAEISASEINEFIRLIKDKNSGLLRSSYRKLLPLIEEKTGKKFFIEEHLDKLDLKVSKEENLSILKFIFEFLDNDIVKKYLPVADVSYNVINKFWSNVSFLNKNNKELDFYKAYKEYFIEPLFEYIKSDKSGYKHNCFVCNNKINKQFSNSISFINNIGFDITRKTSNVWNFNNDIFLCPVCTFVYSNIPAGFIYTLGKGIFVNINTSIEDMYTTNLRIKMEVFSEYRERFEASYLALLKNIYQNLNKTARLEYSEIQIVKLDNDAYKFNFISKETLKILKNNEKRLNALLNNYYVISNSDNKKITNSIYEEALYKIINKSPLEPLIYKLLYLRINSENEGFNYNTINNLLNIMYYITSEVRKLNGKEELVRKANYAGYKLWEEYKKRDSVNKIPGIAYRLLNSLKVEKFDQFLDILLNCYLYVNKDIPKLIIDTLYDKELFKIVAYSFIAGMINEKVEKEEIV</sequence>
<name>A0A1M5U425_9BACT</name>
<dbReference type="EMBL" id="FQXN01000008">
    <property type="protein sequence ID" value="SHH57772.1"/>
    <property type="molecule type" value="Genomic_DNA"/>
</dbReference>
<dbReference type="STRING" id="1123380.SAMN02745199_1610"/>
<evidence type="ECO:0000259" key="1">
    <source>
        <dbReference type="Pfam" id="PF09706"/>
    </source>
</evidence>
<accession>A0A1M5U425</accession>
<dbReference type="NCBIfam" id="TIGR01908">
    <property type="entry name" value="cas_CXXC_CXXC"/>
    <property type="match status" value="1"/>
</dbReference>
<dbReference type="Pfam" id="PF09706">
    <property type="entry name" value="Cas_CXXC_CXXC"/>
    <property type="match status" value="1"/>
</dbReference>
<organism evidence="2 3">
    <name type="scientific">Thermosipho atlanticus DSM 15807</name>
    <dbReference type="NCBI Taxonomy" id="1123380"/>
    <lineage>
        <taxon>Bacteria</taxon>
        <taxon>Thermotogati</taxon>
        <taxon>Thermotogota</taxon>
        <taxon>Thermotogae</taxon>
        <taxon>Thermotogales</taxon>
        <taxon>Fervidobacteriaceae</taxon>
        <taxon>Thermosipho</taxon>
    </lineage>
</organism>
<gene>
    <name evidence="2" type="ORF">SAMN02745199_1610</name>
</gene>
<protein>
    <submittedName>
        <fullName evidence="2">CRISPR-associated protein Cst1</fullName>
    </submittedName>
</protein>